<dbReference type="InterPro" id="IPR041351">
    <property type="entry name" value="Ig_GlcNase"/>
</dbReference>
<dbReference type="OrthoDB" id="9801077at2"/>
<dbReference type="Pfam" id="PF02836">
    <property type="entry name" value="Glyco_hydro_2_C"/>
    <property type="match status" value="1"/>
</dbReference>
<evidence type="ECO:0000259" key="7">
    <source>
        <dbReference type="Pfam" id="PF18368"/>
    </source>
</evidence>
<dbReference type="PANTHER" id="PTHR43536">
    <property type="entry name" value="MANNOSYLGLYCOPROTEIN ENDO-BETA-MANNOSIDASE"/>
    <property type="match status" value="1"/>
</dbReference>
<proteinExistence type="inferred from homology"/>
<dbReference type="Gene3D" id="2.60.120.260">
    <property type="entry name" value="Galactose-binding domain-like"/>
    <property type="match status" value="1"/>
</dbReference>
<dbReference type="Pfam" id="PF22666">
    <property type="entry name" value="Glyco_hydro_2_N2"/>
    <property type="match status" value="1"/>
</dbReference>
<dbReference type="InterPro" id="IPR036156">
    <property type="entry name" value="Beta-gal/glucu_dom_sf"/>
</dbReference>
<evidence type="ECO:0000259" key="8">
    <source>
        <dbReference type="Pfam" id="PF22666"/>
    </source>
</evidence>
<dbReference type="AlphaFoldDB" id="A0A1M4SL74"/>
<feature type="domain" description="Beta-mannosidase-like galactose-binding" evidence="8">
    <location>
        <begin position="94"/>
        <end position="258"/>
    </location>
</feature>
<dbReference type="EMBL" id="FQUM01000001">
    <property type="protein sequence ID" value="SHE32902.1"/>
    <property type="molecule type" value="Genomic_DNA"/>
</dbReference>
<dbReference type="SUPFAM" id="SSF49303">
    <property type="entry name" value="beta-Galactosidase/glucuronidase domain"/>
    <property type="match status" value="3"/>
</dbReference>
<organism evidence="9 10">
    <name type="scientific">Mariniphaga anaerophila</name>
    <dbReference type="NCBI Taxonomy" id="1484053"/>
    <lineage>
        <taxon>Bacteria</taxon>
        <taxon>Pseudomonadati</taxon>
        <taxon>Bacteroidota</taxon>
        <taxon>Bacteroidia</taxon>
        <taxon>Marinilabiliales</taxon>
        <taxon>Prolixibacteraceae</taxon>
        <taxon>Mariniphaga</taxon>
    </lineage>
</organism>
<dbReference type="SUPFAM" id="SSF49785">
    <property type="entry name" value="Galactose-binding domain-like"/>
    <property type="match status" value="1"/>
</dbReference>
<dbReference type="Pfam" id="PF00703">
    <property type="entry name" value="Glyco_hydro_2"/>
    <property type="match status" value="1"/>
</dbReference>
<feature type="chain" id="PRO_5009907352" evidence="4">
    <location>
        <begin position="22"/>
        <end position="958"/>
    </location>
</feature>
<dbReference type="InterPro" id="IPR017853">
    <property type="entry name" value="GH"/>
</dbReference>
<feature type="domain" description="Exo-beta-D-glucosaminidase Ig-fold" evidence="7">
    <location>
        <begin position="842"/>
        <end position="950"/>
    </location>
</feature>
<keyword evidence="10" id="KW-1185">Reference proteome</keyword>
<evidence type="ECO:0000256" key="1">
    <source>
        <dbReference type="ARBA" id="ARBA00007401"/>
    </source>
</evidence>
<reference evidence="9 10" key="1">
    <citation type="submission" date="2016-11" db="EMBL/GenBank/DDBJ databases">
        <authorList>
            <person name="Jaros S."/>
            <person name="Januszkiewicz K."/>
            <person name="Wedrychowicz H."/>
        </authorList>
    </citation>
    <scope>NUCLEOTIDE SEQUENCE [LARGE SCALE GENOMIC DNA]</scope>
    <source>
        <strain evidence="9 10">DSM 26910</strain>
    </source>
</reference>
<keyword evidence="3" id="KW-0326">Glycosidase</keyword>
<dbReference type="InterPro" id="IPR006103">
    <property type="entry name" value="Glyco_hydro_2_cat"/>
</dbReference>
<feature type="domain" description="Glycoside hydrolase family 2 catalytic" evidence="6">
    <location>
        <begin position="456"/>
        <end position="594"/>
    </location>
</feature>
<name>A0A1M4SL74_9BACT</name>
<gene>
    <name evidence="9" type="ORF">SAMN05444274_10166</name>
</gene>
<evidence type="ECO:0000313" key="10">
    <source>
        <dbReference type="Proteomes" id="UP000184164"/>
    </source>
</evidence>
<dbReference type="Pfam" id="PF18368">
    <property type="entry name" value="Ig_GlcNase"/>
    <property type="match status" value="1"/>
</dbReference>
<dbReference type="Proteomes" id="UP000184164">
    <property type="component" value="Unassembled WGS sequence"/>
</dbReference>
<sequence length="958" mass="109793">MKLRLVVILFLQTLFMMSASAQSLNFGLRQKQDENELPKSSYSYQTYLPKPKKNIKGRLDRITDWDYSLAQGWEMIEAYKVTASDESVFSLNLNTETWYNATVPGTVLTTLVEQGVYPDPYWGLNNLAIPDSLCRMAWWYRNVFELEENKKGDRIKLLFNGINYKAEIWLNSKLLGTIAGAFSRGQFDITPYVNLNKKNILAVKIFPPNNPGIPHEENSIDGQGANGGALCLDGPTFISSEGWDWIPGIRDRNIGIWQDVHIKFGGGVEIIDPQIITDLPLPDTGSVNLTINTKVKNNLSVDRNLSLHININDIDANYNFSLSANEIKELKITKQQCMELFVKNPKLWWPNGYGAQNLYNMKLSLLANKDTLDVKNIRFGVRELEYELMAYNEEKDNIRLDYNPIKALADQRVVFDNTKRKKITSGMYVPYLEKSLTTQGITEISDPAMDAYIIVKVNGQRIYCKGGNWGMDDAMKRVSRERLEPYFKLHKNQNYTMVRNWTGESTEELFYDLCDEYGLLVFNDFWLSTENFNLDVLDYKLFMDNVTETVRRFRNHPSIALWCPRNEGFASDLLESQIAKFLAAEDITRHYIGNSRELNSANSGPWHYQFDPAFYYSLAGGFRSEVGTPSLPTAETVKEFMAIEDTWPIGDVWYYHDWHMTPVGDSKFAILYKEGIDKKMGDSDNLQEFTKKAQIINYESHRAIFEAWNSKMWNDASGILLWMSHPAWPSMVWQTYSSNGETSGAYYGAQKACTFLHVQMSLDKHQIDVINTSLHSYKNLILNVSIYNLDGTKLSDEDIKIKDIAPNNLTPITELTKSNEKTGLHFVKLTLKDRRNKVVDDNTYWLTDKNFNLKGLSQLPKVTIKTFVKNIVEENGKLRGTVLLHNASKSIAASISLDLRDRNSGKRVLPVYFNDGYFFMMPDEKKEVTFEVDKTNVMGALDLSVEGYNVDRKLFGVE</sequence>
<keyword evidence="4" id="KW-0732">Signal</keyword>
<dbReference type="GO" id="GO:0004553">
    <property type="term" value="F:hydrolase activity, hydrolyzing O-glycosyl compounds"/>
    <property type="evidence" value="ECO:0007669"/>
    <property type="project" value="InterPro"/>
</dbReference>
<accession>A0A1M4SL74</accession>
<dbReference type="InterPro" id="IPR013783">
    <property type="entry name" value="Ig-like_fold"/>
</dbReference>
<evidence type="ECO:0000259" key="5">
    <source>
        <dbReference type="Pfam" id="PF00703"/>
    </source>
</evidence>
<evidence type="ECO:0000256" key="4">
    <source>
        <dbReference type="SAM" id="SignalP"/>
    </source>
</evidence>
<keyword evidence="2 9" id="KW-0378">Hydrolase</keyword>
<dbReference type="STRING" id="1484053.SAMN05444274_10166"/>
<feature type="signal peptide" evidence="4">
    <location>
        <begin position="1"/>
        <end position="21"/>
    </location>
</feature>
<dbReference type="RefSeq" id="WP_072997901.1">
    <property type="nucleotide sequence ID" value="NZ_FQUM01000001.1"/>
</dbReference>
<feature type="domain" description="Glycoside hydrolase family 2 immunoglobulin-like beta-sandwich" evidence="5">
    <location>
        <begin position="269"/>
        <end position="382"/>
    </location>
</feature>
<dbReference type="InterPro" id="IPR006102">
    <property type="entry name" value="Ig-like_GH2"/>
</dbReference>
<dbReference type="PANTHER" id="PTHR43536:SF1">
    <property type="entry name" value="MANNOSYLGLYCOPROTEIN ENDO-BETA-MANNOSIDASE"/>
    <property type="match status" value="1"/>
</dbReference>
<dbReference type="InterPro" id="IPR054593">
    <property type="entry name" value="Beta-mannosidase-like_N2"/>
</dbReference>
<evidence type="ECO:0000256" key="2">
    <source>
        <dbReference type="ARBA" id="ARBA00022801"/>
    </source>
</evidence>
<dbReference type="GO" id="GO:0005975">
    <property type="term" value="P:carbohydrate metabolic process"/>
    <property type="evidence" value="ECO:0007669"/>
    <property type="project" value="InterPro"/>
</dbReference>
<evidence type="ECO:0000256" key="3">
    <source>
        <dbReference type="ARBA" id="ARBA00023295"/>
    </source>
</evidence>
<evidence type="ECO:0000313" key="9">
    <source>
        <dbReference type="EMBL" id="SHE32902.1"/>
    </source>
</evidence>
<dbReference type="InterPro" id="IPR043534">
    <property type="entry name" value="EBDG/EBM"/>
</dbReference>
<dbReference type="SUPFAM" id="SSF51445">
    <property type="entry name" value="(Trans)glycosidases"/>
    <property type="match status" value="1"/>
</dbReference>
<dbReference type="Gene3D" id="3.20.20.80">
    <property type="entry name" value="Glycosidases"/>
    <property type="match status" value="1"/>
</dbReference>
<comment type="similarity">
    <text evidence="1">Belongs to the glycosyl hydrolase 2 family.</text>
</comment>
<protein>
    <submittedName>
        <fullName evidence="9">Glycosyl hydrolases family 2, TIM barrel domain</fullName>
    </submittedName>
</protein>
<dbReference type="Gene3D" id="2.60.40.10">
    <property type="entry name" value="Immunoglobulins"/>
    <property type="match status" value="3"/>
</dbReference>
<dbReference type="InterPro" id="IPR008979">
    <property type="entry name" value="Galactose-bd-like_sf"/>
</dbReference>
<evidence type="ECO:0000259" key="6">
    <source>
        <dbReference type="Pfam" id="PF02836"/>
    </source>
</evidence>